<evidence type="ECO:0000256" key="1">
    <source>
        <dbReference type="SAM" id="SignalP"/>
    </source>
</evidence>
<comment type="caution">
    <text evidence="2">The sequence shown here is derived from an EMBL/GenBank/DDBJ whole genome shotgun (WGS) entry which is preliminary data.</text>
</comment>
<organism evidence="2 3">
    <name type="scientific">Acidiluteibacter ferrifornacis</name>
    <dbReference type="NCBI Taxonomy" id="2692424"/>
    <lineage>
        <taxon>Bacteria</taxon>
        <taxon>Pseudomonadati</taxon>
        <taxon>Bacteroidota</taxon>
        <taxon>Flavobacteriia</taxon>
        <taxon>Flavobacteriales</taxon>
        <taxon>Cryomorphaceae</taxon>
        <taxon>Acidiluteibacter</taxon>
    </lineage>
</organism>
<evidence type="ECO:0000313" key="3">
    <source>
        <dbReference type="Proteomes" id="UP000470771"/>
    </source>
</evidence>
<protein>
    <submittedName>
        <fullName evidence="2">Type IX secretion system membrane protein PorP/SprF</fullName>
    </submittedName>
</protein>
<dbReference type="NCBIfam" id="TIGR03519">
    <property type="entry name" value="T9SS_PorP_fam"/>
    <property type="match status" value="1"/>
</dbReference>
<feature type="signal peptide" evidence="1">
    <location>
        <begin position="1"/>
        <end position="20"/>
    </location>
</feature>
<dbReference type="RefSeq" id="WP_160633160.1">
    <property type="nucleotide sequence ID" value="NZ_WWNE01000007.1"/>
</dbReference>
<dbReference type="InterPro" id="IPR019861">
    <property type="entry name" value="PorP/SprF_Bacteroidetes"/>
</dbReference>
<dbReference type="Pfam" id="PF11751">
    <property type="entry name" value="PorP_SprF"/>
    <property type="match status" value="1"/>
</dbReference>
<accession>A0A6N9NK13</accession>
<evidence type="ECO:0000313" key="2">
    <source>
        <dbReference type="EMBL" id="NBG66199.1"/>
    </source>
</evidence>
<reference evidence="2 3" key="1">
    <citation type="submission" date="2019-12" db="EMBL/GenBank/DDBJ databases">
        <authorList>
            <person name="Zhao J."/>
        </authorList>
    </citation>
    <scope>NUCLEOTIDE SEQUENCE [LARGE SCALE GENOMIC DNA]</scope>
    <source>
        <strain evidence="2 3">S-15</strain>
    </source>
</reference>
<keyword evidence="1" id="KW-0732">Signal</keyword>
<feature type="chain" id="PRO_5026818658" evidence="1">
    <location>
        <begin position="21"/>
        <end position="321"/>
    </location>
</feature>
<keyword evidence="3" id="KW-1185">Reference proteome</keyword>
<gene>
    <name evidence="2" type="ORF">GQN54_08710</name>
</gene>
<sequence>MKNTIAIFAIGLFSLVSVKAQITEQYTMWNLNHFLVNPAAAGNSDYLDVSLGFRRQWAGVSDAPTTFYGTGHTVLNGPKGAERSALRISNSSTSKARPRLKHAMGAKIGTIENGAFRKSEGMLTYALHLPVLNDMYLAFGVSAGLTNLGFTESKAEVLIAEDRTYEAYASGQNQNMFNVNAGAYFYSDQFYVGYSASDLMQNKLDLIETTANLNERSQLKIRHQIMGGYHFDLNNDFRLSPAVLVKQSGVGPISYDINTVLTYKQSLSIGAAYRSEDAISALLGFQLNHLLKAGYAYDFTLSDIRDQSSGSHEIFVGITLF</sequence>
<dbReference type="EMBL" id="WWNE01000007">
    <property type="protein sequence ID" value="NBG66199.1"/>
    <property type="molecule type" value="Genomic_DNA"/>
</dbReference>
<dbReference type="AlphaFoldDB" id="A0A6N9NK13"/>
<dbReference type="Proteomes" id="UP000470771">
    <property type="component" value="Unassembled WGS sequence"/>
</dbReference>
<proteinExistence type="predicted"/>
<name>A0A6N9NK13_9FLAO</name>